<evidence type="ECO:0000256" key="4">
    <source>
        <dbReference type="ARBA" id="ARBA00013280"/>
    </source>
</evidence>
<dbReference type="Proteomes" id="UP000277811">
    <property type="component" value="Unassembled WGS sequence"/>
</dbReference>
<sequence length="450" mass="48857">MSAELAIKEREAFIVTKGKQKNQLRCDADSIAGCVSQRACVYCGARVVLNPVTDAIHLVHGPIGCASYTWDIRGSLSSGSELYRNSFSTDLKEQDVIFGGEKKLAAAIDQLVAAYRPPVVFVYSTCIVGVIGDDLEAVCKKAAQKHKIEVIPVQSSGFIGNKSAGYRAACDALLRLIVPAGPATAKHGKSVNYLGDFNLAGEAWIIRNYLQQIGVTVNAVFTGDSSYAALKEAARASFNIIQCAGSMAYLAGKMEELYQIPYQQVSFLGVQDTRESLRKIAVMTEDAAVMRRTEELVAREMAAVQPVLAGYRAKLAGKKAAVYVGGGFKAISLIKQFREIGIDVVMIGTQTGRREEYQVINELVDDGTVILDDANPSELEKFMMEKGAHLLVGGVKERPLAYKLGIAFIDHNHDRKHPLSGFTGAVNFAREVYSTVCSPVWNYVRPEGGQ</sequence>
<accession>A0A498R931</accession>
<proteinExistence type="inferred from homology"/>
<gene>
    <name evidence="8" type="ORF">LUCI_2706</name>
</gene>
<dbReference type="NCBIfam" id="TIGR01283">
    <property type="entry name" value="nifE"/>
    <property type="match status" value="1"/>
</dbReference>
<comment type="pathway">
    <text evidence="2">Cofactor biosynthesis; Fe-Mo cofactor biosynthesis.</text>
</comment>
<evidence type="ECO:0000256" key="5">
    <source>
        <dbReference type="ARBA" id="ARBA00023231"/>
    </source>
</evidence>
<evidence type="ECO:0000259" key="7">
    <source>
        <dbReference type="Pfam" id="PF00148"/>
    </source>
</evidence>
<protein>
    <recommendedName>
        <fullName evidence="4">Nitrogenase iron-molybdenum cofactor biosynthesis protein NifE</fullName>
    </recommendedName>
</protein>
<dbReference type="OrthoDB" id="9767044at2"/>
<dbReference type="InterPro" id="IPR005973">
    <property type="entry name" value="NifE"/>
</dbReference>
<reference evidence="8 9" key="1">
    <citation type="submission" date="2018-06" db="EMBL/GenBank/DDBJ databases">
        <authorList>
            <person name="Strepis N."/>
        </authorList>
    </citation>
    <scope>NUCLEOTIDE SEQUENCE [LARGE SCALE GENOMIC DNA]</scope>
    <source>
        <strain evidence="8">LUCI</strain>
    </source>
</reference>
<evidence type="ECO:0000256" key="6">
    <source>
        <dbReference type="RuleBase" id="RU004021"/>
    </source>
</evidence>
<dbReference type="PROSITE" id="PS00699">
    <property type="entry name" value="NITROGENASE_1_1"/>
    <property type="match status" value="1"/>
</dbReference>
<dbReference type="InterPro" id="IPR049939">
    <property type="entry name" value="NifE-like"/>
</dbReference>
<evidence type="ECO:0000313" key="9">
    <source>
        <dbReference type="Proteomes" id="UP000277811"/>
    </source>
</evidence>
<comment type="similarity">
    <text evidence="3 6">Belongs to the NifD/NifK/NifE/NifN family.</text>
</comment>
<dbReference type="GO" id="GO:0016163">
    <property type="term" value="F:nitrogenase activity"/>
    <property type="evidence" value="ECO:0007669"/>
    <property type="project" value="InterPro"/>
</dbReference>
<dbReference type="InterPro" id="IPR000318">
    <property type="entry name" value="Nase_comp1_CS"/>
</dbReference>
<feature type="domain" description="Nitrogenase/oxidoreductase component 1" evidence="7">
    <location>
        <begin position="40"/>
        <end position="436"/>
    </location>
</feature>
<dbReference type="PANTHER" id="PTHR42956:SF1">
    <property type="entry name" value="NITROGENASE IRON-MOLYBDENUM COFACTOR BIOSYNTHESIS PROTEIN NIFE"/>
    <property type="match status" value="1"/>
</dbReference>
<keyword evidence="5 6" id="KW-0535">Nitrogen fixation</keyword>
<keyword evidence="9" id="KW-1185">Reference proteome</keyword>
<evidence type="ECO:0000256" key="2">
    <source>
        <dbReference type="ARBA" id="ARBA00005155"/>
    </source>
</evidence>
<name>A0A498R931_9FIRM</name>
<dbReference type="SUPFAM" id="SSF53807">
    <property type="entry name" value="Helical backbone' metal receptor"/>
    <property type="match status" value="1"/>
</dbReference>
<evidence type="ECO:0000256" key="3">
    <source>
        <dbReference type="ARBA" id="ARBA00011002"/>
    </source>
</evidence>
<dbReference type="PROSITE" id="PS00090">
    <property type="entry name" value="NITROGENASE_1_2"/>
    <property type="match status" value="1"/>
</dbReference>
<dbReference type="PANTHER" id="PTHR42956">
    <property type="entry name" value="NITROGENASE IRON-MOLYBDENUM COFACTOR BIOSYNTHESIS PROTEIN NIFE"/>
    <property type="match status" value="1"/>
</dbReference>
<dbReference type="AlphaFoldDB" id="A0A498R931"/>
<evidence type="ECO:0000256" key="1">
    <source>
        <dbReference type="ARBA" id="ARBA00003171"/>
    </source>
</evidence>
<dbReference type="InterPro" id="IPR000510">
    <property type="entry name" value="Nase/OxRdtase_comp1"/>
</dbReference>
<evidence type="ECO:0000313" key="8">
    <source>
        <dbReference type="EMBL" id="VBB07457.1"/>
    </source>
</evidence>
<comment type="function">
    <text evidence="1">This protein may play a role in the biosynthesis of the prosthetic group of nitrogenase (FeMo cofactor).</text>
</comment>
<dbReference type="Gene3D" id="3.40.50.12380">
    <property type="entry name" value="Nitrogenase MoFe cofactor biosynthesis protein NifE, C-terminal"/>
    <property type="match status" value="1"/>
</dbReference>
<organism evidence="8 9">
    <name type="scientific">Lucifera butyrica</name>
    <dbReference type="NCBI Taxonomy" id="1351585"/>
    <lineage>
        <taxon>Bacteria</taxon>
        <taxon>Bacillati</taxon>
        <taxon>Bacillota</taxon>
        <taxon>Negativicutes</taxon>
        <taxon>Veillonellales</taxon>
        <taxon>Veillonellaceae</taxon>
        <taxon>Lucifera</taxon>
    </lineage>
</organism>
<dbReference type="RefSeq" id="WP_122628392.1">
    <property type="nucleotide sequence ID" value="NZ_UPPP01000074.1"/>
</dbReference>
<dbReference type="EMBL" id="UPPP01000074">
    <property type="protein sequence ID" value="VBB07457.1"/>
    <property type="molecule type" value="Genomic_DNA"/>
</dbReference>
<dbReference type="UniPathway" id="UPA00782"/>
<dbReference type="Pfam" id="PF00148">
    <property type="entry name" value="Oxidored_nitro"/>
    <property type="match status" value="1"/>
</dbReference>
<dbReference type="GO" id="GO:0065003">
    <property type="term" value="P:protein-containing complex assembly"/>
    <property type="evidence" value="ECO:0007669"/>
    <property type="project" value="InterPro"/>
</dbReference>
<dbReference type="Gene3D" id="3.40.50.1980">
    <property type="entry name" value="Nitrogenase molybdenum iron protein domain"/>
    <property type="match status" value="1"/>
</dbReference>